<dbReference type="PIRSF" id="PIRSF000746">
    <property type="entry name" value="Rpo35"/>
    <property type="match status" value="1"/>
</dbReference>
<comment type="subunit">
    <text evidence="9">The DNA-dependent RNA polymerase used for intermediate and late genes expression consists of eight subunits 147 kDa, 133 kDa, 35 kDa, 30 kDa, 22 kDa, 19 kDa, 18 kDa and 7 kDa totalling more than 500 kDa in mass. The same holoenzyme, with the addition of the transcription-specificity factor RAP94, is used for early gene expression.</text>
</comment>
<dbReference type="GO" id="GO:0044423">
    <property type="term" value="C:virion component"/>
    <property type="evidence" value="ECO:0007669"/>
    <property type="project" value="UniProtKB-UniRule"/>
</dbReference>
<name>A0A1V0QGX6_CNPV</name>
<evidence type="ECO:0000256" key="10">
    <source>
        <dbReference type="ARBA" id="ARBA00048552"/>
    </source>
</evidence>
<evidence type="ECO:0000256" key="5">
    <source>
        <dbReference type="ARBA" id="ARBA00022679"/>
    </source>
</evidence>
<keyword evidence="7 11" id="KW-0946">Virion</keyword>
<evidence type="ECO:0000256" key="11">
    <source>
        <dbReference type="PIRNR" id="PIRNR000746"/>
    </source>
</evidence>
<keyword evidence="6 11" id="KW-0548">Nucleotidyltransferase</keyword>
<evidence type="ECO:0000256" key="9">
    <source>
        <dbReference type="ARBA" id="ARBA00026040"/>
    </source>
</evidence>
<dbReference type="InterPro" id="IPR005059">
    <property type="entry name" value="DNA-dir_RNA_pol_35kDa_poxviral"/>
</dbReference>
<evidence type="ECO:0000256" key="1">
    <source>
        <dbReference type="ARBA" id="ARBA00010538"/>
    </source>
</evidence>
<proteinExistence type="inferred from homology"/>
<organism evidence="12 13">
    <name type="scientific">Shearwaterpox virus</name>
    <dbReference type="NCBI Taxonomy" id="1974596"/>
    <lineage>
        <taxon>Viruses</taxon>
        <taxon>Varidnaviria</taxon>
        <taxon>Bamfordvirae</taxon>
        <taxon>Nucleocytoviricota</taxon>
        <taxon>Pokkesviricetes</taxon>
        <taxon>Chitovirales</taxon>
        <taxon>Poxviridae</taxon>
        <taxon>Chordopoxvirinae</taxon>
        <taxon>Avipoxvirus</taxon>
        <taxon>Avipoxvirus canarypox</taxon>
        <taxon>Canarypox virus</taxon>
    </lineage>
</organism>
<reference evidence="12 13" key="1">
    <citation type="journal article" date="2017" name="BMC Genomics">
        <title>Genomic characterization of two novel pathogenic avipoxviruses isolated from pacific shearwaters (Ardenna spp.).</title>
        <authorList>
            <person name="Sarker S."/>
            <person name="Das S."/>
            <person name="Lavers J.L."/>
            <person name="Hutton I."/>
            <person name="Helbig K."/>
            <person name="Imbery J."/>
            <person name="Upton C."/>
            <person name="Raidal S.R."/>
        </authorList>
    </citation>
    <scope>NUCLEOTIDE SEQUENCE [LARGE SCALE GENOMIC DNA]</scope>
    <source>
        <strain evidence="12 13">SWPV-1</strain>
    </source>
</reference>
<accession>A0A1V0QGX6</accession>
<evidence type="ECO:0000256" key="2">
    <source>
        <dbReference type="ARBA" id="ARBA00012418"/>
    </source>
</evidence>
<dbReference type="EMBL" id="KX857216">
    <property type="protein sequence ID" value="ARE67750.1"/>
    <property type="molecule type" value="Genomic_DNA"/>
</dbReference>
<protein>
    <recommendedName>
        <fullName evidence="3 11">DNA-directed RNA polymerase 35 kDa subunit</fullName>
        <ecNumber evidence="2 11">2.7.7.6</ecNumber>
    </recommendedName>
</protein>
<gene>
    <name evidence="12" type="primary">SWPV1-240</name>
</gene>
<dbReference type="EC" id="2.7.7.6" evidence="2 11"/>
<evidence type="ECO:0000256" key="3">
    <source>
        <dbReference type="ARBA" id="ARBA00016965"/>
    </source>
</evidence>
<dbReference type="Pfam" id="PF03396">
    <property type="entry name" value="Pox_RNA_pol_35"/>
    <property type="match status" value="1"/>
</dbReference>
<keyword evidence="5 11" id="KW-0808">Transferase</keyword>
<evidence type="ECO:0000256" key="7">
    <source>
        <dbReference type="ARBA" id="ARBA00022844"/>
    </source>
</evidence>
<dbReference type="Proteomes" id="UP000315116">
    <property type="component" value="Segment"/>
</dbReference>
<evidence type="ECO:0000256" key="4">
    <source>
        <dbReference type="ARBA" id="ARBA00022478"/>
    </source>
</evidence>
<evidence type="ECO:0000313" key="13">
    <source>
        <dbReference type="Proteomes" id="UP000315116"/>
    </source>
</evidence>
<evidence type="ECO:0000256" key="8">
    <source>
        <dbReference type="ARBA" id="ARBA00023163"/>
    </source>
</evidence>
<keyword evidence="8 11" id="KW-0804">Transcription</keyword>
<evidence type="ECO:0000256" key="6">
    <source>
        <dbReference type="ARBA" id="ARBA00022695"/>
    </source>
</evidence>
<comment type="catalytic activity">
    <reaction evidence="10 11">
        <text>RNA(n) + a ribonucleoside 5'-triphosphate = RNA(n+1) + diphosphate</text>
        <dbReference type="Rhea" id="RHEA:21248"/>
        <dbReference type="Rhea" id="RHEA-COMP:14527"/>
        <dbReference type="Rhea" id="RHEA-COMP:17342"/>
        <dbReference type="ChEBI" id="CHEBI:33019"/>
        <dbReference type="ChEBI" id="CHEBI:61557"/>
        <dbReference type="ChEBI" id="CHEBI:140395"/>
        <dbReference type="EC" id="2.7.7.6"/>
    </reaction>
</comment>
<comment type="subcellular location">
    <subcellularLocation>
        <location evidence="11">Virion</location>
    </subcellularLocation>
    <text evidence="11">All the enzymes and other proteins required to synthesize early mRNAs are packaged within the virion core along with the DNA genome. This is necessary because viral early mRNAs are synthesized within minutes after virus entry into the cell and are extruded through pores in the core particle.</text>
</comment>
<comment type="similarity">
    <text evidence="1 11">Belongs to the poxviridae DNA-directed RNA polymerase 35 kDa subunit family.</text>
</comment>
<dbReference type="GO" id="GO:0019083">
    <property type="term" value="P:viral transcription"/>
    <property type="evidence" value="ECO:0007669"/>
    <property type="project" value="UniProtKB-UniRule"/>
</dbReference>
<evidence type="ECO:0000313" key="12">
    <source>
        <dbReference type="EMBL" id="ARE67750.1"/>
    </source>
</evidence>
<dbReference type="GO" id="GO:0000428">
    <property type="term" value="C:DNA-directed RNA polymerase complex"/>
    <property type="evidence" value="ECO:0007669"/>
    <property type="project" value="UniProtKB-UniRule"/>
</dbReference>
<dbReference type="GO" id="GO:0003677">
    <property type="term" value="F:DNA binding"/>
    <property type="evidence" value="ECO:0007669"/>
    <property type="project" value="UniProtKB-UniRule"/>
</dbReference>
<sequence>MYRQEYFISVNANPSVATFIKHMCKMHLCIPKLTLGIVMTNTTTSINEEWLTVIESLPSHKIFYDYIYDILTMKYNFCIHLKKTQKETDTYISLADFNYYVITPDEVIELDIIKELKETLVHSFSEYRESNVRTIELVAFSSGTIIDVNLINRLKFLDPELFNKEYNNVKVIHSTKLDRYLPFSVIAPEGNLKFFMERYPWCDNKSYMRAVLYYLKEVVKDNISKFNIVKTSITKETVFDSSVYDPFKKIIFTNDIITMCAVNFAGCECQLGTFHKFDIDNLNIKKFHKEINKTITEIYNAVN</sequence>
<keyword evidence="4 11" id="KW-0240">DNA-directed RNA polymerase</keyword>
<comment type="function">
    <text evidence="11">Part of the DNA-dependent RNA polymerase which catalyzes the transcription of viral DNA into RNA using the four ribonucleoside triphosphates as substrates. Responsible for the transcription of early, intermediate and late genes.</text>
</comment>
<dbReference type="GO" id="GO:0003899">
    <property type="term" value="F:DNA-directed RNA polymerase activity"/>
    <property type="evidence" value="ECO:0007669"/>
    <property type="project" value="UniProtKB-EC"/>
</dbReference>